<dbReference type="Gene3D" id="3.20.20.240">
    <property type="entry name" value="Methylmalonyl-CoA mutase"/>
    <property type="match status" value="1"/>
</dbReference>
<accession>A0ABQ4QQ04</accession>
<dbReference type="SUPFAM" id="SSF52242">
    <property type="entry name" value="Cobalamin (vitamin B12)-binding domain"/>
    <property type="match status" value="1"/>
</dbReference>
<organism evidence="7 8">
    <name type="scientific">Methylobacterium cerastii</name>
    <dbReference type="NCBI Taxonomy" id="932741"/>
    <lineage>
        <taxon>Bacteria</taxon>
        <taxon>Pseudomonadati</taxon>
        <taxon>Pseudomonadota</taxon>
        <taxon>Alphaproteobacteria</taxon>
        <taxon>Hyphomicrobiales</taxon>
        <taxon>Methylobacteriaceae</taxon>
        <taxon>Methylobacterium</taxon>
    </lineage>
</organism>
<dbReference type="InterPro" id="IPR016176">
    <property type="entry name" value="Cbl-dep_enz_cat"/>
</dbReference>
<reference evidence="7 8" key="1">
    <citation type="journal article" date="2021" name="Front. Microbiol.">
        <title>Comprehensive Comparative Genomics and Phenotyping of Methylobacterium Species.</title>
        <authorList>
            <person name="Alessa O."/>
            <person name="Ogura Y."/>
            <person name="Fujitani Y."/>
            <person name="Takami H."/>
            <person name="Hayashi T."/>
            <person name="Sahin N."/>
            <person name="Tani A."/>
        </authorList>
    </citation>
    <scope>NUCLEOTIDE SEQUENCE [LARGE SCALE GENOMIC DNA]</scope>
    <source>
        <strain evidence="7 8">DSM 23679</strain>
    </source>
</reference>
<dbReference type="PANTHER" id="PTHR48101">
    <property type="entry name" value="METHYLMALONYL-COA MUTASE, MITOCHONDRIAL-RELATED"/>
    <property type="match status" value="1"/>
</dbReference>
<evidence type="ECO:0000256" key="2">
    <source>
        <dbReference type="ARBA" id="ARBA00008465"/>
    </source>
</evidence>
<gene>
    <name evidence="7" type="primary">mutA</name>
    <name evidence="7" type="ORF">AFCDBAGC_5027</name>
</gene>
<keyword evidence="4" id="KW-0413">Isomerase</keyword>
<feature type="domain" description="Methylmalonyl-CoA mutase alpha/beta chain catalytic" evidence="6">
    <location>
        <begin position="64"/>
        <end position="448"/>
    </location>
</feature>
<comment type="similarity">
    <text evidence="2">Belongs to the methylmalonyl-CoA mutase family.</text>
</comment>
<dbReference type="PANTHER" id="PTHR48101:SF4">
    <property type="entry name" value="METHYLMALONYL-COA MUTASE, MITOCHONDRIAL"/>
    <property type="match status" value="1"/>
</dbReference>
<dbReference type="Pfam" id="PF01642">
    <property type="entry name" value="MM_CoA_mutase"/>
    <property type="match status" value="1"/>
</dbReference>
<evidence type="ECO:0000256" key="4">
    <source>
        <dbReference type="ARBA" id="ARBA00023235"/>
    </source>
</evidence>
<dbReference type="InterPro" id="IPR006099">
    <property type="entry name" value="MeMalonylCoA_mutase_a/b_cat"/>
</dbReference>
<keyword evidence="3" id="KW-0846">Cobalamin</keyword>
<dbReference type="EMBL" id="BPQG01000116">
    <property type="protein sequence ID" value="GJD47141.1"/>
    <property type="molecule type" value="Genomic_DNA"/>
</dbReference>
<comment type="caution">
    <text evidence="7">The sequence shown here is derived from an EMBL/GenBank/DDBJ whole genome shotgun (WGS) entry which is preliminary data.</text>
</comment>
<dbReference type="RefSeq" id="WP_147828887.1">
    <property type="nucleotide sequence ID" value="NZ_BPQG01000116.1"/>
</dbReference>
<dbReference type="CDD" id="cd03677">
    <property type="entry name" value="MM_CoA_mutase_beta"/>
    <property type="match status" value="1"/>
</dbReference>
<evidence type="ECO:0000313" key="8">
    <source>
        <dbReference type="Proteomes" id="UP001055117"/>
    </source>
</evidence>
<dbReference type="InterPro" id="IPR036724">
    <property type="entry name" value="Cobalamin-bd_sf"/>
</dbReference>
<evidence type="ECO:0000259" key="6">
    <source>
        <dbReference type="Pfam" id="PF01642"/>
    </source>
</evidence>
<dbReference type="Gene3D" id="3.40.50.280">
    <property type="entry name" value="Cobalamin-binding domain"/>
    <property type="match status" value="1"/>
</dbReference>
<name>A0ABQ4QQ04_9HYPH</name>
<comment type="cofactor">
    <cofactor evidence="1">
        <name>adenosylcob(III)alamin</name>
        <dbReference type="ChEBI" id="CHEBI:18408"/>
    </cofactor>
</comment>
<protein>
    <submittedName>
        <fullName evidence="7">Methylmalonyl-CoA mutase small subunit</fullName>
    </submittedName>
</protein>
<evidence type="ECO:0000256" key="5">
    <source>
        <dbReference type="ARBA" id="ARBA00023285"/>
    </source>
</evidence>
<proteinExistence type="inferred from homology"/>
<evidence type="ECO:0000313" key="7">
    <source>
        <dbReference type="EMBL" id="GJD47141.1"/>
    </source>
</evidence>
<keyword evidence="5" id="KW-0170">Cobalt</keyword>
<evidence type="ECO:0000256" key="1">
    <source>
        <dbReference type="ARBA" id="ARBA00001922"/>
    </source>
</evidence>
<dbReference type="SUPFAM" id="SSF51703">
    <property type="entry name" value="Cobalamin (vitamin B12)-dependent enzymes"/>
    <property type="match status" value="1"/>
</dbReference>
<sequence>MEDRPLADLFEPATRARWLGLVESVLKGADFEKRLVSKTADGLRIEPLYEAAEPAPQPVRAPGPWRIAQRVDHPDIEQANRQVLADLEGGADALTLVFSGAPAAHGYGLTARTVEELEAALSGVMLPLIGLRVDAGPLGLEAARLVLDLAKARGEDLSACDIDLGIDPVGTLAASGTLGAVWSEIAPKLGRAMKDFDAAGFAGRALLADGRPYHEAGAGEAAELGAVLATAVAYLRALEAEGITLERARDAVGILLVTDADEFLTIAKFRAMRRLWARIEQACGLDPKPLRLHAETAWRMMTRRDPFVNILRTAMAATGAGLGGADAVTALPYTQALGLPDAFARRVARNSQIVLIEESNLARVADPAAGAGGFESLTAQLAEAGWEAFQAIEREGGIVASLSVGKLQRRIEATRETRAKNVATRREALTGATEFPYLAEKPVAVLDVAPVPPAPAASFGTGAAVACDALPSQRLAEPYEALRDASDGLLAKGGKRPQVFLANLGPVAVFNARSTFAANAFAAGGIEALSNDGFADEASLAEAFTASGAALACLCSSDKVYEARAVAAATALKAAGAGTTYLAGKPAAELAEPLQAAGVHGFLHAGGDLLALLNDALRRAARA</sequence>
<evidence type="ECO:0000256" key="3">
    <source>
        <dbReference type="ARBA" id="ARBA00022628"/>
    </source>
</evidence>
<keyword evidence="8" id="KW-1185">Reference proteome</keyword>
<dbReference type="Proteomes" id="UP001055117">
    <property type="component" value="Unassembled WGS sequence"/>
</dbReference>